<comment type="similarity">
    <text evidence="8">Belongs to the TonB-dependent receptor family.</text>
</comment>
<feature type="signal peptide" evidence="9">
    <location>
        <begin position="1"/>
        <end position="23"/>
    </location>
</feature>
<keyword evidence="2 8" id="KW-0813">Transport</keyword>
<dbReference type="InterPro" id="IPR036942">
    <property type="entry name" value="Beta-barrel_TonB_sf"/>
</dbReference>
<keyword evidence="7 8" id="KW-0998">Cell outer membrane</keyword>
<dbReference type="EMBL" id="JAJPWV010000001">
    <property type="protein sequence ID" value="MCD8739128.1"/>
    <property type="molecule type" value="Genomic_DNA"/>
</dbReference>
<dbReference type="SUPFAM" id="SSF56935">
    <property type="entry name" value="Porins"/>
    <property type="match status" value="1"/>
</dbReference>
<dbReference type="Proteomes" id="UP001199919">
    <property type="component" value="Unassembled WGS sequence"/>
</dbReference>
<keyword evidence="11" id="KW-0675">Receptor</keyword>
<keyword evidence="4 8" id="KW-0812">Transmembrane</keyword>
<dbReference type="InterPro" id="IPR008969">
    <property type="entry name" value="CarboxyPept-like_regulatory"/>
</dbReference>
<dbReference type="InterPro" id="IPR018247">
    <property type="entry name" value="EF_Hand_1_Ca_BS"/>
</dbReference>
<dbReference type="NCBIfam" id="TIGR04057">
    <property type="entry name" value="SusC_RagA_signa"/>
    <property type="match status" value="1"/>
</dbReference>
<evidence type="ECO:0000256" key="3">
    <source>
        <dbReference type="ARBA" id="ARBA00022452"/>
    </source>
</evidence>
<organism evidence="11 12">
    <name type="scientific">Mucilaginibacter roseus</name>
    <dbReference type="NCBI Taxonomy" id="1528868"/>
    <lineage>
        <taxon>Bacteria</taxon>
        <taxon>Pseudomonadati</taxon>
        <taxon>Bacteroidota</taxon>
        <taxon>Sphingobacteriia</taxon>
        <taxon>Sphingobacteriales</taxon>
        <taxon>Sphingobacteriaceae</taxon>
        <taxon>Mucilaginibacter</taxon>
    </lineage>
</organism>
<evidence type="ECO:0000313" key="12">
    <source>
        <dbReference type="Proteomes" id="UP001199919"/>
    </source>
</evidence>
<proteinExistence type="inferred from homology"/>
<dbReference type="InterPro" id="IPR039426">
    <property type="entry name" value="TonB-dep_rcpt-like"/>
</dbReference>
<dbReference type="InterPro" id="IPR012910">
    <property type="entry name" value="Plug_dom"/>
</dbReference>
<feature type="chain" id="PRO_5045915340" evidence="9">
    <location>
        <begin position="24"/>
        <end position="1051"/>
    </location>
</feature>
<evidence type="ECO:0000256" key="8">
    <source>
        <dbReference type="PROSITE-ProRule" id="PRU01360"/>
    </source>
</evidence>
<evidence type="ECO:0000256" key="4">
    <source>
        <dbReference type="ARBA" id="ARBA00022692"/>
    </source>
</evidence>
<keyword evidence="6 8" id="KW-0472">Membrane</keyword>
<comment type="caution">
    <text evidence="11">The sequence shown here is derived from an EMBL/GenBank/DDBJ whole genome shotgun (WGS) entry which is preliminary data.</text>
</comment>
<evidence type="ECO:0000256" key="1">
    <source>
        <dbReference type="ARBA" id="ARBA00004571"/>
    </source>
</evidence>
<keyword evidence="12" id="KW-1185">Reference proteome</keyword>
<reference evidence="11 12" key="1">
    <citation type="submission" date="2021-12" db="EMBL/GenBank/DDBJ databases">
        <title>Mucilaginibacter roseus genome.</title>
        <authorList>
            <person name="Ferreira J.R."/>
            <person name="Newman J.D."/>
        </authorList>
    </citation>
    <scope>NUCLEOTIDE SEQUENCE [LARGE SCALE GENOMIC DNA]</scope>
    <source>
        <strain evidence="11 12">LMG 28454</strain>
    </source>
</reference>
<feature type="domain" description="TonB-dependent receptor plug" evidence="10">
    <location>
        <begin position="118"/>
        <end position="237"/>
    </location>
</feature>
<dbReference type="InterPro" id="IPR023996">
    <property type="entry name" value="TonB-dep_OMP_SusC/RagA"/>
</dbReference>
<dbReference type="Pfam" id="PF07715">
    <property type="entry name" value="Plug"/>
    <property type="match status" value="1"/>
</dbReference>
<evidence type="ECO:0000259" key="10">
    <source>
        <dbReference type="Pfam" id="PF07715"/>
    </source>
</evidence>
<gene>
    <name evidence="11" type="ORF">LT679_00825</name>
</gene>
<dbReference type="Gene3D" id="2.170.130.10">
    <property type="entry name" value="TonB-dependent receptor, plug domain"/>
    <property type="match status" value="1"/>
</dbReference>
<dbReference type="SUPFAM" id="SSF49464">
    <property type="entry name" value="Carboxypeptidase regulatory domain-like"/>
    <property type="match status" value="1"/>
</dbReference>
<evidence type="ECO:0000256" key="6">
    <source>
        <dbReference type="ARBA" id="ARBA00023136"/>
    </source>
</evidence>
<evidence type="ECO:0000313" key="11">
    <source>
        <dbReference type="EMBL" id="MCD8739128.1"/>
    </source>
</evidence>
<evidence type="ECO:0000256" key="2">
    <source>
        <dbReference type="ARBA" id="ARBA00022448"/>
    </source>
</evidence>
<dbReference type="Gene3D" id="2.40.170.20">
    <property type="entry name" value="TonB-dependent receptor, beta-barrel domain"/>
    <property type="match status" value="1"/>
</dbReference>
<dbReference type="PANTHER" id="PTHR30069:SF29">
    <property type="entry name" value="HEMOGLOBIN AND HEMOGLOBIN-HAPTOGLOBIN-BINDING PROTEIN 1-RELATED"/>
    <property type="match status" value="1"/>
</dbReference>
<dbReference type="PROSITE" id="PS00018">
    <property type="entry name" value="EF_HAND_1"/>
    <property type="match status" value="1"/>
</dbReference>
<dbReference type="InterPro" id="IPR023997">
    <property type="entry name" value="TonB-dep_OMP_SusC/RagA_CS"/>
</dbReference>
<dbReference type="Gene3D" id="2.60.40.1120">
    <property type="entry name" value="Carboxypeptidase-like, regulatory domain"/>
    <property type="match status" value="1"/>
</dbReference>
<evidence type="ECO:0000256" key="7">
    <source>
        <dbReference type="ARBA" id="ARBA00023237"/>
    </source>
</evidence>
<protein>
    <submittedName>
        <fullName evidence="11">TonB-dependent receptor</fullName>
    </submittedName>
</protein>
<dbReference type="PROSITE" id="PS52016">
    <property type="entry name" value="TONB_DEPENDENT_REC_3"/>
    <property type="match status" value="1"/>
</dbReference>
<comment type="subcellular location">
    <subcellularLocation>
        <location evidence="1 8">Cell outer membrane</location>
        <topology evidence="1 8">Multi-pass membrane protein</topology>
    </subcellularLocation>
</comment>
<keyword evidence="3 8" id="KW-1134">Transmembrane beta strand</keyword>
<evidence type="ECO:0000256" key="5">
    <source>
        <dbReference type="ARBA" id="ARBA00022729"/>
    </source>
</evidence>
<sequence length="1051" mass="113827">MLQILRSIFMLCLLACVCIGAYAQNRVITGTVTDPNGEALPGATVTATGTTVSVATNKMGAFSINAPAASNSLTITFLGMEKQQISIAGKTNINVYLKPSATSLEEVVVKVAYGSAKKANLSSAQTSISAKELNRTVNTTVEQALQGRSAGVYVTQNSGQPGGGMSINIRGVSTINGATDPLYVIDDIQIAPTQIGLGLQSSTNPLAGINPADIEDIQVLQGPAATSLYGSRATNGVVLITTKRGKAGDVKLTYNYQYGLQTAPKHLDVMDLRQYAQMVKEYHAIAGGETPLEFLDPSLLGKGTNWQDELFGNSARQNHTVSLSGGTEKTKYYLSGDYLDQKGVAAGSGFKRYSARLNMDSKAKEWLTFGTDLNFSQTKENLTTSQENLISNGIQLTPQIPVKNIDGSWGGGDLNNGANQFAPVNPVAIANLVTNNFLRREFRGGLRADVKILPELHFKTSLTTNVGYSESQNYMPTYKIGWAENVTAAFTNGTGSNTYWNWNQLLEYNKSFGRHNFNLIASHEAQAGTWKNLSARRTGFLTNDIFDIEAGDPNTASNGGGSGHWALESFLARLNYNYADRYIVSGAIRADGSSNFGSENIWGYFPSVSAAWRITNEPFWNLSAINELKLRVETGLTGNQGGGAGIYSPLAPGATPTSTGFLPSKFANPNLKWEETRTYNIGLNVGLFKDRITLEADYYDKQTSNLLMDLSLPWYMGTNGTGAVGAPLVNIGTLSNKGWGITLNTTNITNKDFTWNTNFNISHFKTVIKQLNSESAFISRTSWWLDNWTQKSAIGSAPWLFQGYIEEGLFQSLDEINSSAVPVDNNGNRLPTAEVNGVWVGDVKYKDINGDGKIDVNDLTNIGNPWPKLYAGFTNNFAYKNFNLSVLVTAAYGNDVYNYLARANSNPNNINLSRNMLLNAMNYARPVTNADGSASLANPGTNVARISFGPNGNYARITDKWVEDGSFIRLKNVTLSYNVPAAFLAKQKFVRGARLAFGVQNLATITGYKGLDPEVGSYVGRDANAGNQAIGLDNGRYPLTPFYTFSFGIDL</sequence>
<dbReference type="NCBIfam" id="TIGR04056">
    <property type="entry name" value="OMP_RagA_SusC"/>
    <property type="match status" value="1"/>
</dbReference>
<accession>A0ABS8TZ82</accession>
<dbReference type="Pfam" id="PF13715">
    <property type="entry name" value="CarbopepD_reg_2"/>
    <property type="match status" value="1"/>
</dbReference>
<dbReference type="PANTHER" id="PTHR30069">
    <property type="entry name" value="TONB-DEPENDENT OUTER MEMBRANE RECEPTOR"/>
    <property type="match status" value="1"/>
</dbReference>
<dbReference type="InterPro" id="IPR037066">
    <property type="entry name" value="Plug_dom_sf"/>
</dbReference>
<evidence type="ECO:0000256" key="9">
    <source>
        <dbReference type="SAM" id="SignalP"/>
    </source>
</evidence>
<keyword evidence="5 9" id="KW-0732">Signal</keyword>
<name>A0ABS8TZ82_9SPHI</name>
<dbReference type="RefSeq" id="WP_232175001.1">
    <property type="nucleotide sequence ID" value="NZ_JAJPWV010000001.1"/>
</dbReference>